<reference evidence="1 2" key="1">
    <citation type="submission" date="2018-08" db="EMBL/GenBank/DDBJ databases">
        <title>Bacillus chawlae sp. nov., Bacillus glennii sp. nov., and Bacillus saganii sp. nov. Isolated from the Vehicle Assembly Building at Kennedy Space Center where the Viking Spacecraft were Assembled.</title>
        <authorList>
            <person name="Seuylemezian A."/>
            <person name="Vaishampayan P."/>
        </authorList>
    </citation>
    <scope>NUCLEOTIDE SEQUENCE [LARGE SCALE GENOMIC DNA]</scope>
    <source>
        <strain evidence="1 2">V44-8</strain>
    </source>
</reference>
<dbReference type="InterPro" id="IPR014962">
    <property type="entry name" value="YolD"/>
</dbReference>
<accession>A0A372LKU4</accession>
<keyword evidence="2" id="KW-1185">Reference proteome</keyword>
<dbReference type="AlphaFoldDB" id="A0A372LKU4"/>
<sequence length="124" mass="15246">MFYNKIRSDIMGLKDRGKIKWQGAFIMPEHLKMLNELKKDYYRQTKPILDEYQIEKIESKICYAIEFTFIVKITTWEDGYEWHYEGLVYRLDPILKVIYLEKQTEDYYIIKIRFEDIVKVEVKE</sequence>
<dbReference type="Pfam" id="PF08863">
    <property type="entry name" value="YolD"/>
    <property type="match status" value="1"/>
</dbReference>
<dbReference type="EMBL" id="QVTD01000001">
    <property type="protein sequence ID" value="RFU66721.1"/>
    <property type="molecule type" value="Genomic_DNA"/>
</dbReference>
<organism evidence="1 2">
    <name type="scientific">Peribacillus glennii</name>
    <dbReference type="NCBI Taxonomy" id="2303991"/>
    <lineage>
        <taxon>Bacteria</taxon>
        <taxon>Bacillati</taxon>
        <taxon>Bacillota</taxon>
        <taxon>Bacilli</taxon>
        <taxon>Bacillales</taxon>
        <taxon>Bacillaceae</taxon>
        <taxon>Peribacillus</taxon>
    </lineage>
</organism>
<comment type="caution">
    <text evidence="1">The sequence shown here is derived from an EMBL/GenBank/DDBJ whole genome shotgun (WGS) entry which is preliminary data.</text>
</comment>
<dbReference type="PANTHER" id="PTHR40051">
    <property type="entry name" value="IG HYPOTHETICAL 15966"/>
    <property type="match status" value="1"/>
</dbReference>
<dbReference type="Proteomes" id="UP000262939">
    <property type="component" value="Unassembled WGS sequence"/>
</dbReference>
<gene>
    <name evidence="1" type="ORF">D0466_01015</name>
</gene>
<evidence type="ECO:0000313" key="2">
    <source>
        <dbReference type="Proteomes" id="UP000262939"/>
    </source>
</evidence>
<protein>
    <submittedName>
        <fullName evidence="1">YolD-like family protein</fullName>
    </submittedName>
</protein>
<proteinExistence type="predicted"/>
<evidence type="ECO:0000313" key="1">
    <source>
        <dbReference type="EMBL" id="RFU66721.1"/>
    </source>
</evidence>
<name>A0A372LKU4_9BACI</name>
<dbReference type="PANTHER" id="PTHR40051:SF1">
    <property type="entry name" value="YOLD-LIKE FAMILY PROTEIN"/>
    <property type="match status" value="1"/>
</dbReference>